<dbReference type="Gene3D" id="3.30.1250.10">
    <property type="entry name" value="Ribosome maturation protein SBDS, N-terminal domain"/>
    <property type="match status" value="1"/>
</dbReference>
<evidence type="ECO:0000259" key="4">
    <source>
        <dbReference type="Pfam" id="PF20268"/>
    </source>
</evidence>
<accession>A0A075HXU4</accession>
<feature type="domain" description="Ribosome maturation protein SDO1/SBDS C-terminal" evidence="4">
    <location>
        <begin position="171"/>
        <end position="231"/>
    </location>
</feature>
<dbReference type="InterPro" id="IPR035647">
    <property type="entry name" value="EFG_III/V"/>
</dbReference>
<evidence type="ECO:0000256" key="1">
    <source>
        <dbReference type="ARBA" id="ARBA00007433"/>
    </source>
</evidence>
<dbReference type="PANTHER" id="PTHR10927:SF4">
    <property type="entry name" value="RIBOSOME MATURATION PROTEIN SDO1 HOMOLOG"/>
    <property type="match status" value="1"/>
</dbReference>
<dbReference type="InterPro" id="IPR039100">
    <property type="entry name" value="Sdo1/SBDS-like"/>
</dbReference>
<feature type="domain" description="Ribosome maturation protein SDO1/SBDS central" evidence="3">
    <location>
        <begin position="107"/>
        <end position="167"/>
    </location>
</feature>
<dbReference type="InterPro" id="IPR037188">
    <property type="entry name" value="Sdo1/SBDS_central_sf"/>
</dbReference>
<evidence type="ECO:0000313" key="5">
    <source>
        <dbReference type="EMBL" id="AIF19397.1"/>
    </source>
</evidence>
<dbReference type="Gene3D" id="3.30.70.240">
    <property type="match status" value="1"/>
</dbReference>
<dbReference type="Gene3D" id="1.10.10.900">
    <property type="entry name" value="SBDS protein C-terminal domain, subdomain 1"/>
    <property type="match status" value="1"/>
</dbReference>
<dbReference type="AlphaFoldDB" id="A0A075HXU4"/>
<dbReference type="Pfam" id="PF20268">
    <property type="entry name" value="SBDS_C"/>
    <property type="match status" value="1"/>
</dbReference>
<dbReference type="Pfam" id="PF01172">
    <property type="entry name" value="SBDS_N"/>
    <property type="match status" value="1"/>
</dbReference>
<evidence type="ECO:0000259" key="2">
    <source>
        <dbReference type="Pfam" id="PF01172"/>
    </source>
</evidence>
<comment type="similarity">
    <text evidence="1">Belongs to the SDO1/SBDS family.</text>
</comment>
<name>A0A075HXU4_9ARCH</name>
<dbReference type="Pfam" id="PF09377">
    <property type="entry name" value="SBDS_domain_II"/>
    <property type="match status" value="1"/>
</dbReference>
<reference evidence="5" key="1">
    <citation type="journal article" date="2014" name="Genome Biol. Evol.">
        <title>Pangenome evidence for extensive interdomain horizontal transfer affecting lineage core and shell genes in uncultured planktonic thaumarchaeota and euryarchaeota.</title>
        <authorList>
            <person name="Deschamps P."/>
            <person name="Zivanovic Y."/>
            <person name="Moreira D."/>
            <person name="Rodriguez-Valera F."/>
            <person name="Lopez-Garcia P."/>
        </authorList>
    </citation>
    <scope>NUCLEOTIDE SEQUENCE</scope>
</reference>
<dbReference type="NCBIfam" id="TIGR00291">
    <property type="entry name" value="RNA_SBDS"/>
    <property type="match status" value="1"/>
</dbReference>
<gene>
    <name evidence="5" type="primary">SBDS</name>
    <name evidence="5" type="synonym">SDO1</name>
</gene>
<feature type="domain" description="Ribosome maturation protein SDO1/SBDS N-terminal" evidence="2">
    <location>
        <begin position="14"/>
        <end position="99"/>
    </location>
</feature>
<dbReference type="SUPFAM" id="SSF54980">
    <property type="entry name" value="EF-G C-terminal domain-like"/>
    <property type="match status" value="1"/>
</dbReference>
<dbReference type="EMBL" id="KF901136">
    <property type="protein sequence ID" value="AIF19397.1"/>
    <property type="molecule type" value="Genomic_DNA"/>
</dbReference>
<proteinExistence type="inferred from homology"/>
<organism evidence="5">
    <name type="scientific">uncultured marine thaumarchaeote KM3_86_F11</name>
    <dbReference type="NCBI Taxonomy" id="1456322"/>
    <lineage>
        <taxon>Archaea</taxon>
        <taxon>Nitrososphaerota</taxon>
        <taxon>environmental samples</taxon>
    </lineage>
</organism>
<dbReference type="SUPFAM" id="SSF109728">
    <property type="entry name" value="Hypothetical protein AF0491, middle domain"/>
    <property type="match status" value="1"/>
</dbReference>
<dbReference type="InterPro" id="IPR046928">
    <property type="entry name" value="SDO1/SBDS_C"/>
</dbReference>
<protein>
    <submittedName>
        <fullName evidence="5">Putative RNA-associated protein (SDO1, SBDS)</fullName>
    </submittedName>
</protein>
<dbReference type="InterPro" id="IPR036786">
    <property type="entry name" value="Ribosome_mat_SBDS_N_sf"/>
</dbReference>
<evidence type="ECO:0000259" key="3">
    <source>
        <dbReference type="Pfam" id="PF09377"/>
    </source>
</evidence>
<dbReference type="InterPro" id="IPR019783">
    <property type="entry name" value="SDO1/SBDS_N"/>
</dbReference>
<dbReference type="InterPro" id="IPR018978">
    <property type="entry name" value="SDO1/SBDS_central"/>
</dbReference>
<dbReference type="InterPro" id="IPR002140">
    <property type="entry name" value="Sdo1/SBDS"/>
</dbReference>
<dbReference type="PANTHER" id="PTHR10927">
    <property type="entry name" value="RIBOSOME MATURATION PROTEIN SBDS"/>
    <property type="match status" value="1"/>
</dbReference>
<dbReference type="GO" id="GO:0042256">
    <property type="term" value="P:cytosolic ribosome assembly"/>
    <property type="evidence" value="ECO:0007669"/>
    <property type="project" value="InterPro"/>
</dbReference>
<sequence>MKDFQKKNVNSKFTVVRHSVSGEKFEIFVDPDHALRYKKGESHEYEKAIAFDEIYADAKKGIRIPDEKLKKHLKTDNVQEALKIILDKGELLLNTQQRKQKIEEKRKKIIALIAGNYVDPKTRIPHPPQRIEQALLEARVSIDPIKNTEEQVKGIIEELRKIIPMKTEISKLKIVIPPQHAPQSIGILKKFGTIESEEWQNDGSLSTVIVLSPGSKITLIEKLNSLTKGNIIADSIE</sequence>
<dbReference type="SUPFAM" id="SSF89895">
    <property type="entry name" value="FYSH domain"/>
    <property type="match status" value="1"/>
</dbReference>